<accession>A0A9N9TZI9</accession>
<reference evidence="1" key="1">
    <citation type="submission" date="2022-01" db="EMBL/GenBank/DDBJ databases">
        <authorList>
            <person name="King R."/>
        </authorList>
    </citation>
    <scope>NUCLEOTIDE SEQUENCE</scope>
</reference>
<evidence type="ECO:0000313" key="2">
    <source>
        <dbReference type="Proteomes" id="UP001153712"/>
    </source>
</evidence>
<organism evidence="1 2">
    <name type="scientific">Phyllotreta striolata</name>
    <name type="common">Striped flea beetle</name>
    <name type="synonym">Crioceris striolata</name>
    <dbReference type="NCBI Taxonomy" id="444603"/>
    <lineage>
        <taxon>Eukaryota</taxon>
        <taxon>Metazoa</taxon>
        <taxon>Ecdysozoa</taxon>
        <taxon>Arthropoda</taxon>
        <taxon>Hexapoda</taxon>
        <taxon>Insecta</taxon>
        <taxon>Pterygota</taxon>
        <taxon>Neoptera</taxon>
        <taxon>Endopterygota</taxon>
        <taxon>Coleoptera</taxon>
        <taxon>Polyphaga</taxon>
        <taxon>Cucujiformia</taxon>
        <taxon>Chrysomeloidea</taxon>
        <taxon>Chrysomelidae</taxon>
        <taxon>Galerucinae</taxon>
        <taxon>Alticini</taxon>
        <taxon>Phyllotreta</taxon>
    </lineage>
</organism>
<proteinExistence type="predicted"/>
<protein>
    <submittedName>
        <fullName evidence="1">Uncharacterized protein</fullName>
    </submittedName>
</protein>
<dbReference type="EMBL" id="OU900102">
    <property type="protein sequence ID" value="CAG9865375.1"/>
    <property type="molecule type" value="Genomic_DNA"/>
</dbReference>
<dbReference type="AlphaFoldDB" id="A0A9N9TZI9"/>
<gene>
    <name evidence="1" type="ORF">PHYEVI_LOCUS11610</name>
</gene>
<name>A0A9N9TZI9_PHYSR</name>
<dbReference type="Proteomes" id="UP001153712">
    <property type="component" value="Chromosome 9"/>
</dbReference>
<evidence type="ECO:0000313" key="1">
    <source>
        <dbReference type="EMBL" id="CAG9865375.1"/>
    </source>
</evidence>
<sequence length="172" mass="20648">MSEQSEKKPSKQKKKKYPVPLIRWTPNLPIVKDDNIISSTAREKNNFGFMPTYEVHNHPINMYYLMTGEYQRIWLTERDAFAKAVYSAPARLFDTSDNNFRRKFVQRLFTYRKPTKFSCLEARRRDWKRLSADEAFAIRMRETRFKVPKECNLEPEKEEKCKCTCDENKSKE</sequence>
<dbReference type="OrthoDB" id="7762929at2759"/>
<keyword evidence="2" id="KW-1185">Reference proteome</keyword>